<sequence>MSDREKIVNETLAIVIEREGIKDAEVIIRPLVTDTVNYTSTLYVITVKSLGSEDLELFAKVACVGEEIRRDMAFGEIYGRERLVYGEISKIYDRIQSQSDIAENEKFVFSKFYASGDGYLQETLILENLAARGYTTYNRFVSVTWEYASAAIRELAKLHALSYAFAERDPEGFDRTMKNAMHPFDGCEGNMFQLYKNTEAIALEAAPHESREKLRDFFVRESSVEKFYKNFMPSRRPVLRNYEGLLYSNFMHKDKGWKIGKIMVDYQTLHSGSAITDLLFFITCGTDGAFRRRHYKQLIDHYYEAFADFLKKLGLDSNKLYPKEEFHDDLKESLPFGLLMAALALPMVLVEANNAPTFQADAKLSNFVAKPNEEFRRRFREFIDDYVEWGVI</sequence>
<dbReference type="SMART" id="SM00587">
    <property type="entry name" value="CHK"/>
    <property type="match status" value="1"/>
</dbReference>
<dbReference type="STRING" id="151549.A0A4C1XWF6"/>
<dbReference type="InterPro" id="IPR015897">
    <property type="entry name" value="CHK_kinase-like"/>
</dbReference>
<dbReference type="OrthoDB" id="191037at2759"/>
<dbReference type="AlphaFoldDB" id="A0A4C1XWF6"/>
<dbReference type="Pfam" id="PF02958">
    <property type="entry name" value="EcKL"/>
    <property type="match status" value="1"/>
</dbReference>
<name>A0A4C1XWF6_EUMVA</name>
<dbReference type="PANTHER" id="PTHR11012:SF30">
    <property type="entry name" value="PROTEIN KINASE-LIKE DOMAIN-CONTAINING"/>
    <property type="match status" value="1"/>
</dbReference>
<dbReference type="InterPro" id="IPR011009">
    <property type="entry name" value="Kinase-like_dom_sf"/>
</dbReference>
<accession>A0A4C1XWF6</accession>
<proteinExistence type="predicted"/>
<evidence type="ECO:0000313" key="3">
    <source>
        <dbReference type="Proteomes" id="UP000299102"/>
    </source>
</evidence>
<comment type="caution">
    <text evidence="2">The sequence shown here is derived from an EMBL/GenBank/DDBJ whole genome shotgun (WGS) entry which is preliminary data.</text>
</comment>
<keyword evidence="3" id="KW-1185">Reference proteome</keyword>
<protein>
    <recommendedName>
        <fullName evidence="1">CHK kinase-like domain-containing protein</fullName>
    </recommendedName>
</protein>
<organism evidence="2 3">
    <name type="scientific">Eumeta variegata</name>
    <name type="common">Bagworm moth</name>
    <name type="synonym">Eumeta japonica</name>
    <dbReference type="NCBI Taxonomy" id="151549"/>
    <lineage>
        <taxon>Eukaryota</taxon>
        <taxon>Metazoa</taxon>
        <taxon>Ecdysozoa</taxon>
        <taxon>Arthropoda</taxon>
        <taxon>Hexapoda</taxon>
        <taxon>Insecta</taxon>
        <taxon>Pterygota</taxon>
        <taxon>Neoptera</taxon>
        <taxon>Endopterygota</taxon>
        <taxon>Lepidoptera</taxon>
        <taxon>Glossata</taxon>
        <taxon>Ditrysia</taxon>
        <taxon>Tineoidea</taxon>
        <taxon>Psychidae</taxon>
        <taxon>Oiketicinae</taxon>
        <taxon>Eumeta</taxon>
    </lineage>
</organism>
<feature type="domain" description="CHK kinase-like" evidence="1">
    <location>
        <begin position="124"/>
        <end position="312"/>
    </location>
</feature>
<dbReference type="SUPFAM" id="SSF56112">
    <property type="entry name" value="Protein kinase-like (PK-like)"/>
    <property type="match status" value="1"/>
</dbReference>
<evidence type="ECO:0000313" key="2">
    <source>
        <dbReference type="EMBL" id="GBP67856.1"/>
    </source>
</evidence>
<dbReference type="Proteomes" id="UP000299102">
    <property type="component" value="Unassembled WGS sequence"/>
</dbReference>
<reference evidence="2 3" key="1">
    <citation type="journal article" date="2019" name="Commun. Biol.">
        <title>The bagworm genome reveals a unique fibroin gene that provides high tensile strength.</title>
        <authorList>
            <person name="Kono N."/>
            <person name="Nakamura H."/>
            <person name="Ohtoshi R."/>
            <person name="Tomita M."/>
            <person name="Numata K."/>
            <person name="Arakawa K."/>
        </authorList>
    </citation>
    <scope>NUCLEOTIDE SEQUENCE [LARGE SCALE GENOMIC DNA]</scope>
</reference>
<dbReference type="EMBL" id="BGZK01000994">
    <property type="protein sequence ID" value="GBP67856.1"/>
    <property type="molecule type" value="Genomic_DNA"/>
</dbReference>
<dbReference type="InterPro" id="IPR004119">
    <property type="entry name" value="EcKL"/>
</dbReference>
<dbReference type="PANTHER" id="PTHR11012">
    <property type="entry name" value="PROTEIN KINASE-LIKE DOMAIN-CONTAINING"/>
    <property type="match status" value="1"/>
</dbReference>
<evidence type="ECO:0000259" key="1">
    <source>
        <dbReference type="SMART" id="SM00587"/>
    </source>
</evidence>
<gene>
    <name evidence="2" type="ORF">EVAR_86682_1</name>
</gene>